<accession>A0A1R3RPD2</accession>
<evidence type="ECO:0000313" key="2">
    <source>
        <dbReference type="Proteomes" id="UP000188318"/>
    </source>
</evidence>
<proteinExistence type="predicted"/>
<dbReference type="OrthoDB" id="3853310at2759"/>
<keyword evidence="2" id="KW-1185">Reference proteome</keyword>
<reference evidence="2" key="1">
    <citation type="journal article" date="2017" name="Genome Biol.">
        <title>Comparative genomics reveals high biological diversity and specific adaptations in the industrially and medically important fungal genus Aspergillus.</title>
        <authorList>
            <person name="de Vries R.P."/>
            <person name="Riley R."/>
            <person name="Wiebenga A."/>
            <person name="Aguilar-Osorio G."/>
            <person name="Amillis S."/>
            <person name="Uchima C.A."/>
            <person name="Anderluh G."/>
            <person name="Asadollahi M."/>
            <person name="Askin M."/>
            <person name="Barry K."/>
            <person name="Battaglia E."/>
            <person name="Bayram O."/>
            <person name="Benocci T."/>
            <person name="Braus-Stromeyer S.A."/>
            <person name="Caldana C."/>
            <person name="Canovas D."/>
            <person name="Cerqueira G.C."/>
            <person name="Chen F."/>
            <person name="Chen W."/>
            <person name="Choi C."/>
            <person name="Clum A."/>
            <person name="Dos Santos R.A."/>
            <person name="Damasio A.R."/>
            <person name="Diallinas G."/>
            <person name="Emri T."/>
            <person name="Fekete E."/>
            <person name="Flipphi M."/>
            <person name="Freyberg S."/>
            <person name="Gallo A."/>
            <person name="Gournas C."/>
            <person name="Habgood R."/>
            <person name="Hainaut M."/>
            <person name="Harispe M.L."/>
            <person name="Henrissat B."/>
            <person name="Hilden K.S."/>
            <person name="Hope R."/>
            <person name="Hossain A."/>
            <person name="Karabika E."/>
            <person name="Karaffa L."/>
            <person name="Karanyi Z."/>
            <person name="Krasevec N."/>
            <person name="Kuo A."/>
            <person name="Kusch H."/>
            <person name="LaButti K."/>
            <person name="Lagendijk E.L."/>
            <person name="Lapidus A."/>
            <person name="Levasseur A."/>
            <person name="Lindquist E."/>
            <person name="Lipzen A."/>
            <person name="Logrieco A.F."/>
            <person name="MacCabe A."/>
            <person name="Maekelae M.R."/>
            <person name="Malavazi I."/>
            <person name="Melin P."/>
            <person name="Meyer V."/>
            <person name="Mielnichuk N."/>
            <person name="Miskei M."/>
            <person name="Molnar A.P."/>
            <person name="Mule G."/>
            <person name="Ngan C.Y."/>
            <person name="Orejas M."/>
            <person name="Orosz E."/>
            <person name="Ouedraogo J.P."/>
            <person name="Overkamp K.M."/>
            <person name="Park H.-S."/>
            <person name="Perrone G."/>
            <person name="Piumi F."/>
            <person name="Punt P.J."/>
            <person name="Ram A.F."/>
            <person name="Ramon A."/>
            <person name="Rauscher S."/>
            <person name="Record E."/>
            <person name="Riano-Pachon D.M."/>
            <person name="Robert V."/>
            <person name="Roehrig J."/>
            <person name="Ruller R."/>
            <person name="Salamov A."/>
            <person name="Salih N.S."/>
            <person name="Samson R.A."/>
            <person name="Sandor E."/>
            <person name="Sanguinetti M."/>
            <person name="Schuetze T."/>
            <person name="Sepcic K."/>
            <person name="Shelest E."/>
            <person name="Sherlock G."/>
            <person name="Sophianopoulou V."/>
            <person name="Squina F.M."/>
            <person name="Sun H."/>
            <person name="Susca A."/>
            <person name="Todd R.B."/>
            <person name="Tsang A."/>
            <person name="Unkles S.E."/>
            <person name="van de Wiele N."/>
            <person name="van Rossen-Uffink D."/>
            <person name="Oliveira J.V."/>
            <person name="Vesth T.C."/>
            <person name="Visser J."/>
            <person name="Yu J.-H."/>
            <person name="Zhou M."/>
            <person name="Andersen M.R."/>
            <person name="Archer D.B."/>
            <person name="Baker S.E."/>
            <person name="Benoit I."/>
            <person name="Brakhage A.A."/>
            <person name="Braus G.H."/>
            <person name="Fischer R."/>
            <person name="Frisvad J.C."/>
            <person name="Goldman G.H."/>
            <person name="Houbraken J."/>
            <person name="Oakley B."/>
            <person name="Pocsi I."/>
            <person name="Scazzocchio C."/>
            <person name="Seiboth B."/>
            <person name="vanKuyk P.A."/>
            <person name="Wortman J."/>
            <person name="Dyer P.S."/>
            <person name="Grigoriev I.V."/>
        </authorList>
    </citation>
    <scope>NUCLEOTIDE SEQUENCE [LARGE SCALE GENOMIC DNA]</scope>
    <source>
        <strain evidence="2">ITEM 5010</strain>
    </source>
</reference>
<gene>
    <name evidence="1" type="ORF">ASPCADRAFT_404885</name>
</gene>
<dbReference type="VEuPathDB" id="FungiDB:ASPCADRAFT_404885"/>
<sequence>MTSPIPIPFLEQSECTHYAQQAHALTLTLTPNISPSPPILIHPLTTTTGLAIRTLPSNTGKLNRVVGLAISTPLTPHDLSSLEHIYAKIVTELRNPTEEQKEEFIAASVAGYRDGGRKEELLGLLARLATVRGDTGLFVARRVKGGEEEAVVVGGSWGTDSGEVEQV</sequence>
<dbReference type="AlphaFoldDB" id="A0A1R3RPD2"/>
<name>A0A1R3RPD2_ASPC5</name>
<organism evidence="1 2">
    <name type="scientific">Aspergillus carbonarius (strain ITEM 5010)</name>
    <dbReference type="NCBI Taxonomy" id="602072"/>
    <lineage>
        <taxon>Eukaryota</taxon>
        <taxon>Fungi</taxon>
        <taxon>Dikarya</taxon>
        <taxon>Ascomycota</taxon>
        <taxon>Pezizomycotina</taxon>
        <taxon>Eurotiomycetes</taxon>
        <taxon>Eurotiomycetidae</taxon>
        <taxon>Eurotiales</taxon>
        <taxon>Aspergillaceae</taxon>
        <taxon>Aspergillus</taxon>
        <taxon>Aspergillus subgen. Circumdati</taxon>
    </lineage>
</organism>
<protein>
    <submittedName>
        <fullName evidence="1">Uncharacterized protein</fullName>
    </submittedName>
</protein>
<dbReference type="Proteomes" id="UP000188318">
    <property type="component" value="Unassembled WGS sequence"/>
</dbReference>
<evidence type="ECO:0000313" key="1">
    <source>
        <dbReference type="EMBL" id="OOF96342.1"/>
    </source>
</evidence>
<dbReference type="EMBL" id="KV907498">
    <property type="protein sequence ID" value="OOF96342.1"/>
    <property type="molecule type" value="Genomic_DNA"/>
</dbReference>